<gene>
    <name evidence="1" type="ORF">FJAP1339_LOCUS5431</name>
</gene>
<name>A0A7S2V0M1_9STRA</name>
<protein>
    <submittedName>
        <fullName evidence="1">Uncharacterized protein</fullName>
    </submittedName>
</protein>
<organism evidence="1">
    <name type="scientific">Fibrocapsa japonica</name>
    <dbReference type="NCBI Taxonomy" id="94617"/>
    <lineage>
        <taxon>Eukaryota</taxon>
        <taxon>Sar</taxon>
        <taxon>Stramenopiles</taxon>
        <taxon>Ochrophyta</taxon>
        <taxon>Raphidophyceae</taxon>
        <taxon>Chattonellales</taxon>
        <taxon>Chattonellaceae</taxon>
        <taxon>Fibrocapsa</taxon>
    </lineage>
</organism>
<dbReference type="EMBL" id="HBHR01011270">
    <property type="protein sequence ID" value="CAD9862899.1"/>
    <property type="molecule type" value="Transcribed_RNA"/>
</dbReference>
<evidence type="ECO:0000313" key="1">
    <source>
        <dbReference type="EMBL" id="CAD9862899.1"/>
    </source>
</evidence>
<dbReference type="AlphaFoldDB" id="A0A7S2V0M1"/>
<reference evidence="1" key="1">
    <citation type="submission" date="2021-01" db="EMBL/GenBank/DDBJ databases">
        <authorList>
            <person name="Corre E."/>
            <person name="Pelletier E."/>
            <person name="Niang G."/>
            <person name="Scheremetjew M."/>
            <person name="Finn R."/>
            <person name="Kale V."/>
            <person name="Holt S."/>
            <person name="Cochrane G."/>
            <person name="Meng A."/>
            <person name="Brown T."/>
            <person name="Cohen L."/>
        </authorList>
    </citation>
    <scope>NUCLEOTIDE SEQUENCE</scope>
    <source>
        <strain evidence="1">CCMP1661</strain>
    </source>
</reference>
<sequence length="125" mass="14381">MQSPEDRFNQLWVISDIDEIETMPDKNSKTMRKHCVLQNHLKHAGKGQLISSQIETLKTEKNALCDDLPVSEKSQGLLRAVSDSPHVRVQKISLHYLLERQGYFIQQRRVRRKGSSKKAKTAKAK</sequence>
<accession>A0A7S2V0M1</accession>
<proteinExistence type="predicted"/>